<evidence type="ECO:0000256" key="8">
    <source>
        <dbReference type="ARBA" id="ARBA00023136"/>
    </source>
</evidence>
<dbReference type="PANTHER" id="PTHR24028">
    <property type="entry name" value="CADHERIN-87A"/>
    <property type="match status" value="1"/>
</dbReference>
<dbReference type="InterPro" id="IPR020894">
    <property type="entry name" value="Cadherin_CS"/>
</dbReference>
<dbReference type="Pfam" id="PF00028">
    <property type="entry name" value="Cadherin"/>
    <property type="match status" value="6"/>
</dbReference>
<dbReference type="PRINTS" id="PR00205">
    <property type="entry name" value="CADHERIN"/>
</dbReference>
<gene>
    <name evidence="14" type="ORF">APZ42_022852</name>
</gene>
<keyword evidence="15" id="KW-1185">Reference proteome</keyword>
<dbReference type="GO" id="GO:0005509">
    <property type="term" value="F:calcium ion binding"/>
    <property type="evidence" value="ECO:0007669"/>
    <property type="project" value="UniProtKB-UniRule"/>
</dbReference>
<dbReference type="InterPro" id="IPR002126">
    <property type="entry name" value="Cadherin-like_dom"/>
</dbReference>
<organism evidence="14 15">
    <name type="scientific">Daphnia magna</name>
    <dbReference type="NCBI Taxonomy" id="35525"/>
    <lineage>
        <taxon>Eukaryota</taxon>
        <taxon>Metazoa</taxon>
        <taxon>Ecdysozoa</taxon>
        <taxon>Arthropoda</taxon>
        <taxon>Crustacea</taxon>
        <taxon>Branchiopoda</taxon>
        <taxon>Diplostraca</taxon>
        <taxon>Cladocera</taxon>
        <taxon>Anomopoda</taxon>
        <taxon>Daphniidae</taxon>
        <taxon>Daphnia</taxon>
    </lineage>
</organism>
<dbReference type="PANTHER" id="PTHR24028:SF146">
    <property type="entry name" value="CADHERIN 96CB, ISOFORM D-RELATED"/>
    <property type="match status" value="1"/>
</dbReference>
<dbReference type="Gene3D" id="2.60.40.60">
    <property type="entry name" value="Cadherins"/>
    <property type="match status" value="12"/>
</dbReference>
<protein>
    <submittedName>
        <fullName evidence="14">Uncharacterized protein</fullName>
    </submittedName>
</protein>
<keyword evidence="4 13" id="KW-0732">Signal</keyword>
<dbReference type="SUPFAM" id="SSF49313">
    <property type="entry name" value="Cadherin-like"/>
    <property type="match status" value="10"/>
</dbReference>
<feature type="region of interest" description="Disordered" evidence="11">
    <location>
        <begin position="1665"/>
        <end position="1711"/>
    </location>
</feature>
<evidence type="ECO:0000256" key="4">
    <source>
        <dbReference type="ARBA" id="ARBA00022729"/>
    </source>
</evidence>
<dbReference type="CDD" id="cd11304">
    <property type="entry name" value="Cadherin_repeat"/>
    <property type="match status" value="10"/>
</dbReference>
<keyword evidence="2" id="KW-0245">EGF-like domain</keyword>
<dbReference type="InterPro" id="IPR050174">
    <property type="entry name" value="Protocadherin/Cadherin-CA"/>
</dbReference>
<evidence type="ECO:0000256" key="2">
    <source>
        <dbReference type="ARBA" id="ARBA00022536"/>
    </source>
</evidence>
<evidence type="ECO:0000256" key="6">
    <source>
        <dbReference type="ARBA" id="ARBA00022837"/>
    </source>
</evidence>
<evidence type="ECO:0000313" key="15">
    <source>
        <dbReference type="Proteomes" id="UP000076858"/>
    </source>
</evidence>
<dbReference type="PROSITE" id="PS50268">
    <property type="entry name" value="CADHERIN_2"/>
    <property type="match status" value="10"/>
</dbReference>
<dbReference type="EMBL" id="LRGB01001361">
    <property type="protein sequence ID" value="KZS12741.1"/>
    <property type="molecule type" value="Genomic_DNA"/>
</dbReference>
<evidence type="ECO:0000256" key="5">
    <source>
        <dbReference type="ARBA" id="ARBA00022737"/>
    </source>
</evidence>
<dbReference type="FunFam" id="2.60.40.60:FF:000058">
    <property type="entry name" value="FAT atypical cadherin 3"/>
    <property type="match status" value="1"/>
</dbReference>
<dbReference type="STRING" id="35525.A0A0P5SXY3"/>
<evidence type="ECO:0000256" key="9">
    <source>
        <dbReference type="ARBA" id="ARBA00023157"/>
    </source>
</evidence>
<keyword evidence="10" id="KW-0325">Glycoprotein</keyword>
<evidence type="ECO:0000256" key="3">
    <source>
        <dbReference type="ARBA" id="ARBA00022692"/>
    </source>
</evidence>
<feature type="signal peptide" evidence="13">
    <location>
        <begin position="1"/>
        <end position="26"/>
    </location>
</feature>
<dbReference type="Proteomes" id="UP000076858">
    <property type="component" value="Unassembled WGS sequence"/>
</dbReference>
<sequence length="1737" mass="192236">MFQRGKVVKKILHFSIVSLCISLTGAQWADPWIVEPPTSSAAYGHVNLTYTQSDGILNAEEGIKRGVVLAILRYNDITAPILSDGCKDIIELGPPENNAVAIKSLKEFDFESGDLNSDTCVFIIFLSPSLFLRPLQFNVVDMNDNRPFFIQYPNTTLTFNENELGQIYDFDATDGDQGDNSTLRYTFKTLAGDGSNFTLDSSSGIFSVTKKLDFEAGQFYLFEISVTDRGGLSSSVQVALNVIDVKDSAPVWRTQVPFINIEEELAVNSSVFSVLAQDGDVTINDEIVYSLVDNRASFSINASTGEVKIAKRIDRDVDDFDSYFDLEITATCKNYPQYKTVSFSTVFIDDINDNLPEFDKQIYTFDLIDEGFVGRLTQMDIFVSDPDLKEKGSYVMTIQGPPDVNQYVKLSPTTGRNNGIFSLSINSPNLLDYEDSKKRNITFQVVATAVSGDQTSQTSTVNLYARDINDNSPVFSDNYTANIVENLAIGSLVIKVQATDADVSSAYGQPSIRYSFVESYDAARFFTIDEVTGEIHTAANIDREAIGSSSLKYRVQAIDKNGDFDGRRSVANLTIAIEDVNDDAPSFSPPSTVDFSVSEDAVSGSKVANFSASDRDENPNLAFSINWDKSKFYKNRVIISNPSAELKKTFVLDFESRAWNKHFLRVTATSTAVLKVGDSLLPPGNCSSCSNTPLDREVFDSVQLCLTIADLNTVTNDDEDELYVVVNIADVNDNNPVFDQATNVFTIVEGNATAIGTVFGYIQASDIDESNIITYSLSSCDNVTIDARNGQLSTTTLIDREEKDLIECDVTATDNGNPPRSSTTLIRINVTDVNDNEPELTVTPTQVVIYECSSKSNTKNGTFISSLQATDADTGEYGTVSYMFSQQNVEGVDEFAIDLTTGEMTVRNCEKLDFETKKSYSVLVEARDNYREEITLGSLSDLERVDITLLDVNDNSPTLANEIFDSPFESLTMGQEVTSIEGYDKDSNGPNKWLTFTLHGQNRLGDSTLEKCVQPFRMETVNNSTGKLVVVVSDMLNCTGSYDIIVQACDQGDSIEGVRCSSNTTYRIFVQDVNNNNPQFIFPERDNSIFEVREDSTVGQPLFYNTTNQQLIFRATDNDEGVNSQILYTWSDESVNQVFELNKDTGQVFLISQLNRSVASYYDLVVVATDQGVPPLSTPLNLRINVRLSYKQLPYFPVITESLTFTENEIEMKVFQKAEDPDNANLYPGESRYDVCYYLVCGNNEYFDVPDKTLNQLQTKKPLDHEQPLAVPYVLILATNDCTNKPAQYCSDIDATKGQYLNITINVKDVNDCDPVFSGSLSGGITEGNSPGTRVFPMTVTDEDDNDVVTCKIEDSFTVSQSSVNLETVIKPPFSISSDYWIVLLFTVQPEMKGYFTLNVTCQDKVMHSSRTPINIYVVAQENKVDIVFDNKKEEIEAKRSEIETIFTETMGYKCNVEKVLGYEGVGAPVGNNTYNTALSHFIDETKAEPEPVLDSVIIAKKDEPEIKKQLINRCEGVGLVLKSVGPLPTEGTTSEQMFRIMFIVACVVLILMIGIILFFYKRTSELNRRVAALAVPKFGSQDSGINRVADAVPTSNKYAAHGSNPLSSIEQLSNSNHDDSFDNISQSSGDSIFIGVEDNPEFKDYINGRMNVKVNNGIVKEASSHPFDAVSRRNPLVDGEKPEPNHPPPPPPRSVKKSAPPIPVLYEDDGGEYVDVDGSDYIDSNFSFGDITMTEI</sequence>
<dbReference type="SMART" id="SM00112">
    <property type="entry name" value="CA"/>
    <property type="match status" value="11"/>
</dbReference>
<keyword evidence="7 12" id="KW-1133">Transmembrane helix</keyword>
<name>A0A0P5SXY3_9CRUS</name>
<dbReference type="PROSITE" id="PS00232">
    <property type="entry name" value="CADHERIN_1"/>
    <property type="match status" value="2"/>
</dbReference>
<accession>A0A0P5SXY3</accession>
<evidence type="ECO:0000256" key="12">
    <source>
        <dbReference type="SAM" id="Phobius"/>
    </source>
</evidence>
<dbReference type="OrthoDB" id="6379298at2759"/>
<dbReference type="GO" id="GO:0007156">
    <property type="term" value="P:homophilic cell adhesion via plasma membrane adhesion molecules"/>
    <property type="evidence" value="ECO:0007669"/>
    <property type="project" value="InterPro"/>
</dbReference>
<keyword evidence="5" id="KW-0677">Repeat</keyword>
<evidence type="ECO:0000256" key="13">
    <source>
        <dbReference type="SAM" id="SignalP"/>
    </source>
</evidence>
<keyword evidence="3 12" id="KW-0812">Transmembrane</keyword>
<comment type="subcellular location">
    <subcellularLocation>
        <location evidence="1">Membrane</location>
        <topology evidence="1">Single-pass membrane protein</topology>
    </subcellularLocation>
</comment>
<dbReference type="InterPro" id="IPR015919">
    <property type="entry name" value="Cadherin-like_sf"/>
</dbReference>
<reference evidence="14 15" key="1">
    <citation type="submission" date="2016-03" db="EMBL/GenBank/DDBJ databases">
        <title>EvidentialGene: Evidence-directed Construction of Genes on Genomes.</title>
        <authorList>
            <person name="Gilbert D.G."/>
            <person name="Choi J.-H."/>
            <person name="Mockaitis K."/>
            <person name="Colbourne J."/>
            <person name="Pfrender M."/>
        </authorList>
    </citation>
    <scope>NUCLEOTIDE SEQUENCE [LARGE SCALE GENOMIC DNA]</scope>
    <source>
        <strain evidence="14 15">Xinb3</strain>
        <tissue evidence="14">Complete organism</tissue>
    </source>
</reference>
<evidence type="ECO:0000313" key="14">
    <source>
        <dbReference type="EMBL" id="KZS12741.1"/>
    </source>
</evidence>
<proteinExistence type="predicted"/>
<evidence type="ECO:0000256" key="7">
    <source>
        <dbReference type="ARBA" id="ARBA00022989"/>
    </source>
</evidence>
<keyword evidence="6" id="KW-0106">Calcium</keyword>
<keyword evidence="9" id="KW-1015">Disulfide bond</keyword>
<evidence type="ECO:0000256" key="11">
    <source>
        <dbReference type="SAM" id="MobiDB-lite"/>
    </source>
</evidence>
<dbReference type="FunFam" id="2.60.40.60:FF:000092">
    <property type="entry name" value="Protocadherin 8"/>
    <property type="match status" value="1"/>
</dbReference>
<feature type="chain" id="PRO_5013462415" evidence="13">
    <location>
        <begin position="27"/>
        <end position="1737"/>
    </location>
</feature>
<feature type="transmembrane region" description="Helical" evidence="12">
    <location>
        <begin position="1538"/>
        <end position="1561"/>
    </location>
</feature>
<evidence type="ECO:0000256" key="10">
    <source>
        <dbReference type="ARBA" id="ARBA00023180"/>
    </source>
</evidence>
<evidence type="ECO:0000256" key="1">
    <source>
        <dbReference type="ARBA" id="ARBA00004167"/>
    </source>
</evidence>
<dbReference type="GO" id="GO:0005886">
    <property type="term" value="C:plasma membrane"/>
    <property type="evidence" value="ECO:0007669"/>
    <property type="project" value="InterPro"/>
</dbReference>
<keyword evidence="8 12" id="KW-0472">Membrane</keyword>
<comment type="caution">
    <text evidence="14">The sequence shown here is derived from an EMBL/GenBank/DDBJ whole genome shotgun (WGS) entry which is preliminary data.</text>
</comment>